<reference evidence="6 7" key="1">
    <citation type="submission" date="2016-08" db="EMBL/GenBank/DDBJ databases">
        <title>Genomes of anaerobic fungi encode conserved fungal cellulosomes for biomass hydrolysis.</title>
        <authorList>
            <consortium name="DOE Joint Genome Institute"/>
            <person name="Haitjema C.H."/>
            <person name="Gilmore S.P."/>
            <person name="Henske J.K."/>
            <person name="Solomon K.V."/>
            <person name="De Groot R."/>
            <person name="Kuo A."/>
            <person name="Mondo S.J."/>
            <person name="Salamov A.A."/>
            <person name="Labutti K."/>
            <person name="Zhao Z."/>
            <person name="Chiniquy J."/>
            <person name="Barry K."/>
            <person name="Brewer H.M."/>
            <person name="Purvine S.O."/>
            <person name="Wright A.T."/>
            <person name="Boxma B."/>
            <person name="Van Alen T."/>
            <person name="Hackstein J.H."/>
            <person name="Baker S.E."/>
            <person name="Grigoriev I.V."/>
            <person name="O'Malley M.A."/>
        </authorList>
    </citation>
    <scope>NUCLEOTIDE SEQUENCE [LARGE SCALE GENOMIC DNA]</scope>
    <source>
        <strain evidence="7">finn</strain>
    </source>
</reference>
<sequence>MSNNSINISTNENDINKESNTIDDNKNNNDSKINVVNDSKNNSELNIPDKSTNSSNVNNDENINISNGSNDNFKLNDNIINENDCNNKSYESNINQITSNPDTLVENSSNENLQGKKVVIQDEIYVDDENDEESIKDQNNGKKKVSFFGLFRYSTKLEKIMIFIGLLGAICQGATLPLMYS</sequence>
<evidence type="ECO:0000256" key="2">
    <source>
        <dbReference type="ARBA" id="ARBA00022989"/>
    </source>
</evidence>
<evidence type="ECO:0000256" key="5">
    <source>
        <dbReference type="SAM" id="Phobius"/>
    </source>
</evidence>
<feature type="compositionally biased region" description="Low complexity" evidence="4">
    <location>
        <begin position="51"/>
        <end position="72"/>
    </location>
</feature>
<feature type="region of interest" description="Disordered" evidence="4">
    <location>
        <begin position="1"/>
        <end position="72"/>
    </location>
</feature>
<feature type="transmembrane region" description="Helical" evidence="5">
    <location>
        <begin position="160"/>
        <end position="180"/>
    </location>
</feature>
<accession>A0A1Y1VGX0</accession>
<evidence type="ECO:0000313" key="7">
    <source>
        <dbReference type="Proteomes" id="UP000193719"/>
    </source>
</evidence>
<dbReference type="Gene3D" id="1.20.1560.10">
    <property type="entry name" value="ABC transporter type 1, transmembrane domain"/>
    <property type="match status" value="1"/>
</dbReference>
<name>A0A1Y1VGX0_9FUNG</name>
<keyword evidence="2 5" id="KW-1133">Transmembrane helix</keyword>
<keyword evidence="7" id="KW-1185">Reference proteome</keyword>
<evidence type="ECO:0000256" key="3">
    <source>
        <dbReference type="ARBA" id="ARBA00023136"/>
    </source>
</evidence>
<dbReference type="InterPro" id="IPR036640">
    <property type="entry name" value="ABC1_TM_sf"/>
</dbReference>
<dbReference type="AlphaFoldDB" id="A0A1Y1VGX0"/>
<reference evidence="6 7" key="2">
    <citation type="submission" date="2016-08" db="EMBL/GenBank/DDBJ databases">
        <title>Pervasive Adenine N6-methylation of Active Genes in Fungi.</title>
        <authorList>
            <consortium name="DOE Joint Genome Institute"/>
            <person name="Mondo S.J."/>
            <person name="Dannebaum R.O."/>
            <person name="Kuo R.C."/>
            <person name="Labutti K."/>
            <person name="Haridas S."/>
            <person name="Kuo A."/>
            <person name="Salamov A."/>
            <person name="Ahrendt S.R."/>
            <person name="Lipzen A."/>
            <person name="Sullivan W."/>
            <person name="Andreopoulos W.B."/>
            <person name="Clum A."/>
            <person name="Lindquist E."/>
            <person name="Daum C."/>
            <person name="Ramamoorthy G.K."/>
            <person name="Gryganskyi A."/>
            <person name="Culley D."/>
            <person name="Magnuson J.K."/>
            <person name="James T.Y."/>
            <person name="O'Malley M.A."/>
            <person name="Stajich J.E."/>
            <person name="Spatafora J.W."/>
            <person name="Visel A."/>
            <person name="Grigoriev I.V."/>
        </authorList>
    </citation>
    <scope>NUCLEOTIDE SEQUENCE [LARGE SCALE GENOMIC DNA]</scope>
    <source>
        <strain evidence="7">finn</strain>
    </source>
</reference>
<organism evidence="6 7">
    <name type="scientific">Piromyces finnis</name>
    <dbReference type="NCBI Taxonomy" id="1754191"/>
    <lineage>
        <taxon>Eukaryota</taxon>
        <taxon>Fungi</taxon>
        <taxon>Fungi incertae sedis</taxon>
        <taxon>Chytridiomycota</taxon>
        <taxon>Chytridiomycota incertae sedis</taxon>
        <taxon>Neocallimastigomycetes</taxon>
        <taxon>Neocallimastigales</taxon>
        <taxon>Neocallimastigaceae</taxon>
        <taxon>Piromyces</taxon>
    </lineage>
</organism>
<keyword evidence="3 5" id="KW-0472">Membrane</keyword>
<dbReference type="Proteomes" id="UP000193719">
    <property type="component" value="Unassembled WGS sequence"/>
</dbReference>
<evidence type="ECO:0000256" key="1">
    <source>
        <dbReference type="ARBA" id="ARBA00022692"/>
    </source>
</evidence>
<dbReference type="GO" id="GO:0005524">
    <property type="term" value="F:ATP binding"/>
    <property type="evidence" value="ECO:0007669"/>
    <property type="project" value="InterPro"/>
</dbReference>
<dbReference type="EMBL" id="MCFH01000008">
    <property type="protein sequence ID" value="ORX55900.1"/>
    <property type="molecule type" value="Genomic_DNA"/>
</dbReference>
<dbReference type="GO" id="GO:0016020">
    <property type="term" value="C:membrane"/>
    <property type="evidence" value="ECO:0007669"/>
    <property type="project" value="InterPro"/>
</dbReference>
<comment type="caution">
    <text evidence="6">The sequence shown here is derived from an EMBL/GenBank/DDBJ whole genome shotgun (WGS) entry which is preliminary data.</text>
</comment>
<evidence type="ECO:0008006" key="8">
    <source>
        <dbReference type="Google" id="ProtNLM"/>
    </source>
</evidence>
<protein>
    <recommendedName>
        <fullName evidence="8">ABC transmembrane type-1 domain-containing protein</fullName>
    </recommendedName>
</protein>
<evidence type="ECO:0000256" key="4">
    <source>
        <dbReference type="SAM" id="MobiDB-lite"/>
    </source>
</evidence>
<dbReference type="OrthoDB" id="2414416at2759"/>
<gene>
    <name evidence="6" type="ORF">BCR36DRAFT_367738</name>
</gene>
<feature type="compositionally biased region" description="Low complexity" evidence="4">
    <location>
        <begin position="1"/>
        <end position="13"/>
    </location>
</feature>
<evidence type="ECO:0000313" key="6">
    <source>
        <dbReference type="EMBL" id="ORX55900.1"/>
    </source>
</evidence>
<keyword evidence="1 5" id="KW-0812">Transmembrane</keyword>
<proteinExistence type="predicted"/>
<feature type="compositionally biased region" description="Low complexity" evidence="4">
    <location>
        <begin position="30"/>
        <end position="39"/>
    </location>
</feature>
<dbReference type="STRING" id="1754191.A0A1Y1VGX0"/>